<reference evidence="1 2" key="1">
    <citation type="submission" date="2024-04" db="EMBL/GenBank/DDBJ databases">
        <title>Human intestinal bacterial collection.</title>
        <authorList>
            <person name="Pauvert C."/>
            <person name="Hitch T.C.A."/>
            <person name="Clavel T."/>
        </authorList>
    </citation>
    <scope>NUCLEOTIDE SEQUENCE [LARGE SCALE GENOMIC DNA]</scope>
    <source>
        <strain evidence="1 2">CLA-AA-H249</strain>
    </source>
</reference>
<accession>A0ABV1IUT2</accession>
<keyword evidence="2" id="KW-1185">Reference proteome</keyword>
<dbReference type="Proteomes" id="UP001482154">
    <property type="component" value="Unassembled WGS sequence"/>
</dbReference>
<protein>
    <submittedName>
        <fullName evidence="1">Stage II sporulation protein R</fullName>
    </submittedName>
</protein>
<evidence type="ECO:0000313" key="2">
    <source>
        <dbReference type="Proteomes" id="UP001482154"/>
    </source>
</evidence>
<proteinExistence type="predicted"/>
<name>A0ABV1IUT2_9FIRM</name>
<sequence>MIRGCLFFIIIAGSIMIWQRYTFHKIQQNKIQQNLKNNLIRFHVRANSDSSFDQACKLKVRDAVISKVSQMMDKADTKEEAFDILKKQKDSIKNTAQEILKKEGVIQKVKVHFVQEKFPEKTYGQYTFPEGIYDALRIDLGEAKGHNWWCVMFPDLCVTKDDKVRINNTARKKMEKLLGKKAVEKITKDKYLGWLFKA</sequence>
<dbReference type="Pfam" id="PF09551">
    <property type="entry name" value="Spore_II_R"/>
    <property type="match status" value="1"/>
</dbReference>
<dbReference type="NCBIfam" id="TIGR02837">
    <property type="entry name" value="spore_II_R"/>
    <property type="match status" value="1"/>
</dbReference>
<dbReference type="EMBL" id="JBBNIN010000008">
    <property type="protein sequence ID" value="MEQ2710983.1"/>
    <property type="molecule type" value="Genomic_DNA"/>
</dbReference>
<dbReference type="InterPro" id="IPR014202">
    <property type="entry name" value="Spore_II_R"/>
</dbReference>
<comment type="caution">
    <text evidence="1">The sequence shown here is derived from an EMBL/GenBank/DDBJ whole genome shotgun (WGS) entry which is preliminary data.</text>
</comment>
<organism evidence="1 2">
    <name type="scientific">Anaerostipes amylophilus</name>
    <dbReference type="NCBI Taxonomy" id="2981779"/>
    <lineage>
        <taxon>Bacteria</taxon>
        <taxon>Bacillati</taxon>
        <taxon>Bacillota</taxon>
        <taxon>Clostridia</taxon>
        <taxon>Lachnospirales</taxon>
        <taxon>Lachnospiraceae</taxon>
        <taxon>Anaerostipes</taxon>
    </lineage>
</organism>
<gene>
    <name evidence="1" type="primary">spoIIR</name>
    <name evidence="1" type="ORF">AAAU51_07345</name>
</gene>
<evidence type="ECO:0000313" key="1">
    <source>
        <dbReference type="EMBL" id="MEQ2710983.1"/>
    </source>
</evidence>